<organism evidence="1 2">
    <name type="scientific">Ridgeia piscesae</name>
    <name type="common">Tubeworm</name>
    <dbReference type="NCBI Taxonomy" id="27915"/>
    <lineage>
        <taxon>Eukaryota</taxon>
        <taxon>Metazoa</taxon>
        <taxon>Spiralia</taxon>
        <taxon>Lophotrochozoa</taxon>
        <taxon>Annelida</taxon>
        <taxon>Polychaeta</taxon>
        <taxon>Sedentaria</taxon>
        <taxon>Canalipalpata</taxon>
        <taxon>Sabellida</taxon>
        <taxon>Siboglinidae</taxon>
        <taxon>Ridgeia</taxon>
    </lineage>
</organism>
<proteinExistence type="predicted"/>
<accession>A0AAD9N3S4</accession>
<protein>
    <submittedName>
        <fullName evidence="1">Uncharacterized protein</fullName>
    </submittedName>
</protein>
<keyword evidence="2" id="KW-1185">Reference proteome</keyword>
<dbReference type="Proteomes" id="UP001209878">
    <property type="component" value="Unassembled WGS sequence"/>
</dbReference>
<dbReference type="EMBL" id="JAODUO010002185">
    <property type="protein sequence ID" value="KAK2154373.1"/>
    <property type="molecule type" value="Genomic_DNA"/>
</dbReference>
<gene>
    <name evidence="1" type="ORF">NP493_2191g00005</name>
</gene>
<evidence type="ECO:0000313" key="2">
    <source>
        <dbReference type="Proteomes" id="UP001209878"/>
    </source>
</evidence>
<dbReference type="AlphaFoldDB" id="A0AAD9N3S4"/>
<name>A0AAD9N3S4_RIDPI</name>
<sequence length="55" mass="6170">MLVVALVAMQAEAFSWSRLLDDGQDVAKAICEINPNADGCEYAKYLSLVDMFRRM</sequence>
<reference evidence="1" key="1">
    <citation type="journal article" date="2023" name="Mol. Biol. Evol.">
        <title>Third-Generation Sequencing Reveals the Adaptive Role of the Epigenome in Three Deep-Sea Polychaetes.</title>
        <authorList>
            <person name="Perez M."/>
            <person name="Aroh O."/>
            <person name="Sun Y."/>
            <person name="Lan Y."/>
            <person name="Juniper S.K."/>
            <person name="Young C.R."/>
            <person name="Angers B."/>
            <person name="Qian P.Y."/>
        </authorList>
    </citation>
    <scope>NUCLEOTIDE SEQUENCE</scope>
    <source>
        <strain evidence="1">R07B-5</strain>
    </source>
</reference>
<comment type="caution">
    <text evidence="1">The sequence shown here is derived from an EMBL/GenBank/DDBJ whole genome shotgun (WGS) entry which is preliminary data.</text>
</comment>
<evidence type="ECO:0000313" key="1">
    <source>
        <dbReference type="EMBL" id="KAK2154373.1"/>
    </source>
</evidence>